<name>A0ABV8HEN6_9FLAO</name>
<accession>A0ABV8HEN6</accession>
<dbReference type="Proteomes" id="UP001595793">
    <property type="component" value="Unassembled WGS sequence"/>
</dbReference>
<sequence>MRKLEVSLSEAQYSHFCRSIDDTVKKSMDNIISGNLNIVLRIDTLNITRAKLILKNHKVINCGWVDYQVSPKADRFQELEVFKNFNKTEAFFKLLEIDFIKEAFLNCLGFTDSQKFEVNLHSGKCITFNDSSNLLFIMVEEPNDLMKRELRETFYLFDHFKTELVLIDRNFKIETINHKNFSSKKIFERCIQNQVPQNNLFLEYFNILFQK</sequence>
<dbReference type="EMBL" id="JBHSAS010000032">
    <property type="protein sequence ID" value="MFC4029357.1"/>
    <property type="molecule type" value="Genomic_DNA"/>
</dbReference>
<reference evidence="2" key="1">
    <citation type="journal article" date="2019" name="Int. J. Syst. Evol. Microbiol.">
        <title>The Global Catalogue of Microorganisms (GCM) 10K type strain sequencing project: providing services to taxonomists for standard genome sequencing and annotation.</title>
        <authorList>
            <consortium name="The Broad Institute Genomics Platform"/>
            <consortium name="The Broad Institute Genome Sequencing Center for Infectious Disease"/>
            <person name="Wu L."/>
            <person name="Ma J."/>
        </authorList>
    </citation>
    <scope>NUCLEOTIDE SEQUENCE [LARGE SCALE GENOMIC DNA]</scope>
    <source>
        <strain evidence="2">CECT 9128</strain>
    </source>
</reference>
<proteinExistence type="predicted"/>
<gene>
    <name evidence="1" type="ORF">ACFOS1_18200</name>
</gene>
<comment type="caution">
    <text evidence="1">The sequence shown here is derived from an EMBL/GenBank/DDBJ whole genome shotgun (WGS) entry which is preliminary data.</text>
</comment>
<protein>
    <submittedName>
        <fullName evidence="1">Uncharacterized protein</fullName>
    </submittedName>
</protein>
<organism evidence="1 2">
    <name type="scientific">Zunongwangia endophytica</name>
    <dbReference type="NCBI Taxonomy" id="1808945"/>
    <lineage>
        <taxon>Bacteria</taxon>
        <taxon>Pseudomonadati</taxon>
        <taxon>Bacteroidota</taxon>
        <taxon>Flavobacteriia</taxon>
        <taxon>Flavobacteriales</taxon>
        <taxon>Flavobacteriaceae</taxon>
        <taxon>Zunongwangia</taxon>
    </lineage>
</organism>
<evidence type="ECO:0000313" key="1">
    <source>
        <dbReference type="EMBL" id="MFC4029357.1"/>
    </source>
</evidence>
<keyword evidence="2" id="KW-1185">Reference proteome</keyword>
<dbReference type="RefSeq" id="WP_290233094.1">
    <property type="nucleotide sequence ID" value="NZ_JAUFPZ010000002.1"/>
</dbReference>
<evidence type="ECO:0000313" key="2">
    <source>
        <dbReference type="Proteomes" id="UP001595793"/>
    </source>
</evidence>